<evidence type="ECO:0000259" key="6">
    <source>
        <dbReference type="Pfam" id="PF00155"/>
    </source>
</evidence>
<dbReference type="InterPro" id="IPR051798">
    <property type="entry name" value="Class-II_PLP-Dep_Aminotrans"/>
</dbReference>
<dbReference type="Gene3D" id="3.90.1150.10">
    <property type="entry name" value="Aspartate Aminotransferase, domain 1"/>
    <property type="match status" value="1"/>
</dbReference>
<evidence type="ECO:0000256" key="1">
    <source>
        <dbReference type="ARBA" id="ARBA00001933"/>
    </source>
</evidence>
<dbReference type="InterPro" id="IPR015421">
    <property type="entry name" value="PyrdxlP-dep_Trfase_major"/>
</dbReference>
<feature type="domain" description="Aminotransferase class I/classII large" evidence="6">
    <location>
        <begin position="30"/>
        <end position="381"/>
    </location>
</feature>
<dbReference type="InterPro" id="IPR015422">
    <property type="entry name" value="PyrdxlP-dep_Trfase_small"/>
</dbReference>
<dbReference type="GO" id="GO:0047804">
    <property type="term" value="F:cysteine-S-conjugate beta-lyase activity"/>
    <property type="evidence" value="ECO:0007669"/>
    <property type="project" value="UniProtKB-EC"/>
</dbReference>
<protein>
    <recommendedName>
        <fullName evidence="2">cysteine-S-conjugate beta-lyase</fullName>
        <ecNumber evidence="2">4.4.1.13</ecNumber>
    </recommendedName>
</protein>
<dbReference type="EMBL" id="FOIM01000025">
    <property type="protein sequence ID" value="SEU02750.1"/>
    <property type="molecule type" value="Genomic_DNA"/>
</dbReference>
<evidence type="ECO:0000256" key="4">
    <source>
        <dbReference type="ARBA" id="ARBA00023239"/>
    </source>
</evidence>
<dbReference type="NCBIfam" id="TIGR04350">
    <property type="entry name" value="C_S_lyase_PatB"/>
    <property type="match status" value="1"/>
</dbReference>
<dbReference type="PANTHER" id="PTHR43525:SF1">
    <property type="entry name" value="PROTEIN MALY"/>
    <property type="match status" value="1"/>
</dbReference>
<dbReference type="SUPFAM" id="SSF53383">
    <property type="entry name" value="PLP-dependent transferases"/>
    <property type="match status" value="1"/>
</dbReference>
<dbReference type="PANTHER" id="PTHR43525">
    <property type="entry name" value="PROTEIN MALY"/>
    <property type="match status" value="1"/>
</dbReference>
<evidence type="ECO:0000313" key="7">
    <source>
        <dbReference type="EMBL" id="SEU02750.1"/>
    </source>
</evidence>
<dbReference type="InterPro" id="IPR027619">
    <property type="entry name" value="C-S_lyase_PatB-like"/>
</dbReference>
<keyword evidence="3" id="KW-0663">Pyridoxal phosphate</keyword>
<comment type="similarity">
    <text evidence="5">Belongs to the class-II pyridoxal-phosphate-dependent aminotransferase family. MalY/PatB cystathionine beta-lyase subfamily.</text>
</comment>
<dbReference type="GO" id="GO:0008483">
    <property type="term" value="F:transaminase activity"/>
    <property type="evidence" value="ECO:0007669"/>
    <property type="project" value="UniProtKB-KW"/>
</dbReference>
<dbReference type="AlphaFoldDB" id="A0A1I0IZ61"/>
<dbReference type="GO" id="GO:0030170">
    <property type="term" value="F:pyridoxal phosphate binding"/>
    <property type="evidence" value="ECO:0007669"/>
    <property type="project" value="InterPro"/>
</dbReference>
<name>A0A1I0IZ61_9FIRM</name>
<evidence type="ECO:0000313" key="8">
    <source>
        <dbReference type="Proteomes" id="UP000198508"/>
    </source>
</evidence>
<dbReference type="RefSeq" id="WP_092368030.1">
    <property type="nucleotide sequence ID" value="NZ_FOIM01000025.1"/>
</dbReference>
<gene>
    <name evidence="7" type="ORF">SAMN05216313_12522</name>
</gene>
<dbReference type="EC" id="4.4.1.13" evidence="2"/>
<dbReference type="Pfam" id="PF00155">
    <property type="entry name" value="Aminotran_1_2"/>
    <property type="match status" value="1"/>
</dbReference>
<organism evidence="7 8">
    <name type="scientific">Enterocloster lavalensis</name>
    <dbReference type="NCBI Taxonomy" id="460384"/>
    <lineage>
        <taxon>Bacteria</taxon>
        <taxon>Bacillati</taxon>
        <taxon>Bacillota</taxon>
        <taxon>Clostridia</taxon>
        <taxon>Lachnospirales</taxon>
        <taxon>Lachnospiraceae</taxon>
        <taxon>Enterocloster</taxon>
    </lineage>
</organism>
<accession>A0A1I0IZ61</accession>
<dbReference type="Gene3D" id="3.40.640.10">
    <property type="entry name" value="Type I PLP-dependent aspartate aminotransferase-like (Major domain)"/>
    <property type="match status" value="1"/>
</dbReference>
<keyword evidence="7" id="KW-0808">Transferase</keyword>
<keyword evidence="4" id="KW-0456">Lyase</keyword>
<proteinExistence type="inferred from homology"/>
<dbReference type="InterPro" id="IPR015424">
    <property type="entry name" value="PyrdxlP-dep_Trfase"/>
</dbReference>
<evidence type="ECO:0000256" key="5">
    <source>
        <dbReference type="ARBA" id="ARBA00037974"/>
    </source>
</evidence>
<keyword evidence="8" id="KW-1185">Reference proteome</keyword>
<comment type="cofactor">
    <cofactor evidence="1">
        <name>pyridoxal 5'-phosphate</name>
        <dbReference type="ChEBI" id="CHEBI:597326"/>
    </cofactor>
</comment>
<dbReference type="InterPro" id="IPR004839">
    <property type="entry name" value="Aminotransferase_I/II_large"/>
</dbReference>
<dbReference type="STRING" id="460384.SAMN05216313_12522"/>
<reference evidence="8" key="1">
    <citation type="submission" date="2016-10" db="EMBL/GenBank/DDBJ databases">
        <authorList>
            <person name="Varghese N."/>
            <person name="Submissions S."/>
        </authorList>
    </citation>
    <scope>NUCLEOTIDE SEQUENCE [LARGE SCALE GENOMIC DNA]</scope>
    <source>
        <strain evidence="8">NLAE-zl-G277</strain>
    </source>
</reference>
<sequence>MSCVHNFDEPINRVNTDSFKWDYEGESGKYIPLGVADTDFKAPREVIDAVRERVDFGVFAYGYLPQRRFADAVCGWYRKRYGIALEPEAVRHSQGLMTGALWMILNAYTRPGDKILLQPPVYSTFNVVIQGAGRFVETNDLILKDGRYEIDFEDLEKKTSDPRVRILLVCNPANPVGRVWTRDELMRMYEICKKNNTLIVSDEIHGDIVYAPHRHIPYFSLSEEIGDNVIVMGSPSKTFNLACFYSAYVVIKNKALRDQYNVVYDDYHFDYNYVGIEALITAYNECEYYVDQQNEYFRNNIELVKSFIAKNMPEVKVIEPEASYLLWIDFRAWNLTPFELVHLFQDAGVKLNNGANYGKPGMGFIRLNVATQTAVLEKALECMKKASEKRPK</sequence>
<dbReference type="Proteomes" id="UP000198508">
    <property type="component" value="Unassembled WGS sequence"/>
</dbReference>
<keyword evidence="7" id="KW-0032">Aminotransferase</keyword>
<evidence type="ECO:0000256" key="2">
    <source>
        <dbReference type="ARBA" id="ARBA00012224"/>
    </source>
</evidence>
<dbReference type="CDD" id="cd00609">
    <property type="entry name" value="AAT_like"/>
    <property type="match status" value="1"/>
</dbReference>
<evidence type="ECO:0000256" key="3">
    <source>
        <dbReference type="ARBA" id="ARBA00022898"/>
    </source>
</evidence>